<evidence type="ECO:0000256" key="1">
    <source>
        <dbReference type="ARBA" id="ARBA00022967"/>
    </source>
</evidence>
<dbReference type="EMBL" id="LGHB01000024">
    <property type="protein sequence ID" value="KUK95909.1"/>
    <property type="molecule type" value="Genomic_DNA"/>
</dbReference>
<comment type="caution">
    <text evidence="3">The sequence shown here is derived from an EMBL/GenBank/DDBJ whole genome shotgun (WGS) entry which is preliminary data.</text>
</comment>
<dbReference type="InterPro" id="IPR036412">
    <property type="entry name" value="HAD-like_sf"/>
</dbReference>
<dbReference type="Proteomes" id="UP000057043">
    <property type="component" value="Unassembled WGS sequence"/>
</dbReference>
<gene>
    <name evidence="2" type="ORF">XD72_1559</name>
    <name evidence="3" type="ORF">XE07_1537</name>
</gene>
<keyword evidence="3" id="KW-0378">Hydrolase</keyword>
<dbReference type="PANTHER" id="PTHR43520">
    <property type="entry name" value="ATP7, ISOFORM B"/>
    <property type="match status" value="1"/>
</dbReference>
<dbReference type="GO" id="GO:0016020">
    <property type="term" value="C:membrane"/>
    <property type="evidence" value="ECO:0007669"/>
    <property type="project" value="TreeGrafter"/>
</dbReference>
<dbReference type="PATRIC" id="fig|301375.6.peg.701"/>
<dbReference type="Proteomes" id="UP000053961">
    <property type="component" value="Unassembled WGS sequence"/>
</dbReference>
<organism evidence="3 4">
    <name type="scientific">Methanothrix harundinacea</name>
    <dbReference type="NCBI Taxonomy" id="301375"/>
    <lineage>
        <taxon>Archaea</taxon>
        <taxon>Methanobacteriati</taxon>
        <taxon>Methanobacteriota</taxon>
        <taxon>Stenosarchaea group</taxon>
        <taxon>Methanomicrobia</taxon>
        <taxon>Methanotrichales</taxon>
        <taxon>Methanotrichaceae</taxon>
        <taxon>Methanothrix</taxon>
    </lineage>
</organism>
<dbReference type="AlphaFoldDB" id="A0A101IIL2"/>
<dbReference type="EMBL" id="LGFT01000036">
    <property type="protein sequence ID" value="KUK44041.1"/>
    <property type="molecule type" value="Genomic_DNA"/>
</dbReference>
<name>A0A101IIL2_9EURY</name>
<sequence length="274" mass="30165">MSCDLAVIFDVAGTMLEMYRVAKDLSKKVLVAGVITTELVMEKGGRALVIPQLDPEVVMRTPPEMPLSTFFRGRERNVKISCSSTEVSEDEVLMVLHSSEAEVKNLQETLEAVSARCPRFYCTAGLIVDVEVGKVTHTICTGGRPFPALENVLKELVGMGADIYVASGDSMRSLSSLTRCRGIKRDRIYPASKPRQKAEIVNSLKENYRRVVMVGDGLNDRYALEAADLGVLTVQQDSRPRAELIEAADVVIDDIRRLPSLLRGQLRGIPLSEV</sequence>
<keyword evidence="1" id="KW-1278">Translocase</keyword>
<dbReference type="GO" id="GO:0005507">
    <property type="term" value="F:copper ion binding"/>
    <property type="evidence" value="ECO:0007669"/>
    <property type="project" value="TreeGrafter"/>
</dbReference>
<dbReference type="PANTHER" id="PTHR43520:SF8">
    <property type="entry name" value="P-TYPE CU(+) TRANSPORTER"/>
    <property type="match status" value="1"/>
</dbReference>
<dbReference type="InterPro" id="IPR023214">
    <property type="entry name" value="HAD_sf"/>
</dbReference>
<evidence type="ECO:0000313" key="2">
    <source>
        <dbReference type="EMBL" id="KUK44041.1"/>
    </source>
</evidence>
<dbReference type="Gene3D" id="3.40.50.1000">
    <property type="entry name" value="HAD superfamily/HAD-like"/>
    <property type="match status" value="1"/>
</dbReference>
<dbReference type="GO" id="GO:0055070">
    <property type="term" value="P:copper ion homeostasis"/>
    <property type="evidence" value="ECO:0007669"/>
    <property type="project" value="TreeGrafter"/>
</dbReference>
<dbReference type="GO" id="GO:0043682">
    <property type="term" value="F:P-type divalent copper transporter activity"/>
    <property type="evidence" value="ECO:0007669"/>
    <property type="project" value="TreeGrafter"/>
</dbReference>
<reference evidence="4 5" key="2">
    <citation type="journal article" date="2015" name="MBio">
        <title>Genome-Resolved Metagenomic Analysis Reveals Roles for Candidate Phyla and Other Microbial Community Members in Biogeochemical Transformations in Oil Reservoirs.</title>
        <authorList>
            <person name="Hu P."/>
            <person name="Tom L."/>
            <person name="Singh A."/>
            <person name="Thomas B.C."/>
            <person name="Baker B.J."/>
            <person name="Piceno Y.M."/>
            <person name="Andersen G.L."/>
            <person name="Banfield J.F."/>
        </authorList>
    </citation>
    <scope>NUCLEOTIDE SEQUENCE [LARGE SCALE GENOMIC DNA]</scope>
    <source>
        <strain evidence="2">57_489</strain>
    </source>
</reference>
<evidence type="ECO:0000313" key="5">
    <source>
        <dbReference type="Proteomes" id="UP000057043"/>
    </source>
</evidence>
<evidence type="ECO:0000313" key="4">
    <source>
        <dbReference type="Proteomes" id="UP000053961"/>
    </source>
</evidence>
<evidence type="ECO:0000313" key="3">
    <source>
        <dbReference type="EMBL" id="KUK95909.1"/>
    </source>
</evidence>
<dbReference type="SUPFAM" id="SSF56784">
    <property type="entry name" value="HAD-like"/>
    <property type="match status" value="1"/>
</dbReference>
<protein>
    <submittedName>
        <fullName evidence="3">Haloacid dehalogenase domain protein hydrolase</fullName>
    </submittedName>
</protein>
<proteinExistence type="predicted"/>
<dbReference type="Pfam" id="PF00702">
    <property type="entry name" value="Hydrolase"/>
    <property type="match status" value="1"/>
</dbReference>
<reference evidence="3" key="1">
    <citation type="journal article" date="2015" name="MBio">
        <title>Genome-resolved metagenomic analysis reveals roles for candidate phyla and other microbial community members in biogeochemical transformations in oil reservoirs.</title>
        <authorList>
            <person name="Hu P."/>
            <person name="Tom L."/>
            <person name="Singh A."/>
            <person name="Thomas B.C."/>
            <person name="Baker B.J."/>
            <person name="Piceno Y.M."/>
            <person name="Andersen G.L."/>
            <person name="Banfield J.F."/>
        </authorList>
    </citation>
    <scope>NUCLEOTIDE SEQUENCE [LARGE SCALE GENOMIC DNA]</scope>
    <source>
        <strain evidence="3">56_747</strain>
    </source>
</reference>
<dbReference type="GO" id="GO:0016787">
    <property type="term" value="F:hydrolase activity"/>
    <property type="evidence" value="ECO:0007669"/>
    <property type="project" value="UniProtKB-KW"/>
</dbReference>
<accession>A0A101IIL2</accession>